<name>A0A0C2NY95_9VIBR</name>
<protein>
    <submittedName>
        <fullName evidence="3">Uncharacterized protein</fullName>
    </submittedName>
</protein>
<reference evidence="3 4" key="1">
    <citation type="submission" date="2014-11" db="EMBL/GenBank/DDBJ databases">
        <title>Draft Genome Sequence of Vibrio piscirenalis strains CECT 8603T and CECT 8604, two marine Gammaproteobacterium isolated from cultured gilthead sea bream (Sparus aurata).</title>
        <authorList>
            <person name="Arahal D.R."/>
            <person name="Rodrigo-Torres L."/>
            <person name="Lucena T."/>
            <person name="Pujalte M.J."/>
        </authorList>
    </citation>
    <scope>NUCLEOTIDE SEQUENCE [LARGE SCALE GENOMIC DNA]</scope>
    <source>
        <strain evidence="3 4">DCR 1-4-2</strain>
    </source>
</reference>
<gene>
    <name evidence="3" type="ORF">OJ16_05910</name>
</gene>
<comment type="caution">
    <text evidence="3">The sequence shown here is derived from an EMBL/GenBank/DDBJ whole genome shotgun (WGS) entry which is preliminary data.</text>
</comment>
<dbReference type="InterPro" id="IPR011990">
    <property type="entry name" value="TPR-like_helical_dom_sf"/>
</dbReference>
<keyword evidence="1" id="KW-0677">Repeat</keyword>
<evidence type="ECO:0000313" key="3">
    <source>
        <dbReference type="EMBL" id="KII81080.1"/>
    </source>
</evidence>
<dbReference type="InterPro" id="IPR051685">
    <property type="entry name" value="Ycf3/AcsC/BcsC/TPR_MFPF"/>
</dbReference>
<dbReference type="SUPFAM" id="SSF48452">
    <property type="entry name" value="TPR-like"/>
    <property type="match status" value="1"/>
</dbReference>
<evidence type="ECO:0000256" key="1">
    <source>
        <dbReference type="ARBA" id="ARBA00022737"/>
    </source>
</evidence>
<dbReference type="STRING" id="1461322.OJ16_05910"/>
<dbReference type="EMBL" id="JTKH01000006">
    <property type="protein sequence ID" value="KII81080.1"/>
    <property type="molecule type" value="Genomic_DNA"/>
</dbReference>
<dbReference type="AlphaFoldDB" id="A0A0C2NY95"/>
<dbReference type="Proteomes" id="UP000031672">
    <property type="component" value="Unassembled WGS sequence"/>
</dbReference>
<sequence length="194" mass="22215">MESNPFSAYGYYQRGVYVAGPHILENEGRLMEEEEIDTQQALADFNKAIELNPNFIKAYYHLATLYFSLDIDDTAAQELLEHALSIEPNNVECLLLYADLVSYEGVPQHALEIMDRVIEAEPSAKHLFFKARTLVDSGEAEWSLENFAQGGSLYQAAIEVFQQVVQMEDNDEFLPDSHEYIDYCRHMIKSHVCH</sequence>
<dbReference type="Pfam" id="PF13414">
    <property type="entry name" value="TPR_11"/>
    <property type="match status" value="1"/>
</dbReference>
<dbReference type="PANTHER" id="PTHR44943:SF4">
    <property type="entry name" value="TPR REPEAT-CONTAINING PROTEIN MJ0798"/>
    <property type="match status" value="1"/>
</dbReference>
<keyword evidence="2" id="KW-0802">TPR repeat</keyword>
<accession>A0A0C2NY95</accession>
<keyword evidence="4" id="KW-1185">Reference proteome</keyword>
<evidence type="ECO:0000313" key="4">
    <source>
        <dbReference type="Proteomes" id="UP000031672"/>
    </source>
</evidence>
<organism evidence="3 4">
    <name type="scientific">Vibrio renipiscarius</name>
    <dbReference type="NCBI Taxonomy" id="1461322"/>
    <lineage>
        <taxon>Bacteria</taxon>
        <taxon>Pseudomonadati</taxon>
        <taxon>Pseudomonadota</taxon>
        <taxon>Gammaproteobacteria</taxon>
        <taxon>Vibrionales</taxon>
        <taxon>Vibrionaceae</taxon>
        <taxon>Vibrio</taxon>
    </lineage>
</organism>
<dbReference type="Gene3D" id="1.25.40.10">
    <property type="entry name" value="Tetratricopeptide repeat domain"/>
    <property type="match status" value="1"/>
</dbReference>
<dbReference type="PANTHER" id="PTHR44943">
    <property type="entry name" value="CELLULOSE SYNTHASE OPERON PROTEIN C"/>
    <property type="match status" value="1"/>
</dbReference>
<evidence type="ECO:0000256" key="2">
    <source>
        <dbReference type="ARBA" id="ARBA00022803"/>
    </source>
</evidence>
<accession>A0A0C2KCK7</accession>
<proteinExistence type="predicted"/>